<dbReference type="GO" id="GO:0003887">
    <property type="term" value="F:DNA-directed DNA polymerase activity"/>
    <property type="evidence" value="ECO:0007669"/>
    <property type="project" value="InterPro"/>
</dbReference>
<dbReference type="PANTHER" id="PTHR10133">
    <property type="entry name" value="DNA POLYMERASE I"/>
    <property type="match status" value="1"/>
</dbReference>
<dbReference type="Gene3D" id="3.30.420.10">
    <property type="entry name" value="Ribonuclease H-like superfamily/Ribonuclease H"/>
    <property type="match status" value="1"/>
</dbReference>
<dbReference type="GO" id="GO:0006261">
    <property type="term" value="P:DNA-templated DNA replication"/>
    <property type="evidence" value="ECO:0007669"/>
    <property type="project" value="InterPro"/>
</dbReference>
<dbReference type="InterPro" id="IPR001098">
    <property type="entry name" value="DNA-dir_DNA_pol_A_palm_dom"/>
</dbReference>
<dbReference type="SMART" id="SM00482">
    <property type="entry name" value="POLAc"/>
    <property type="match status" value="1"/>
</dbReference>
<protein>
    <recommendedName>
        <fullName evidence="2">DNA-directed DNA polymerase family A palm domain-containing protein</fullName>
    </recommendedName>
</protein>
<keyword evidence="1" id="KW-0235">DNA replication</keyword>
<dbReference type="InterPro" id="IPR002298">
    <property type="entry name" value="DNA_polymerase_A"/>
</dbReference>
<dbReference type="Proteomes" id="UP001162031">
    <property type="component" value="Unassembled WGS sequence"/>
</dbReference>
<dbReference type="InterPro" id="IPR043502">
    <property type="entry name" value="DNA/RNA_pol_sf"/>
</dbReference>
<gene>
    <name evidence="3" type="ORF">HBR001_LOCUS4867</name>
</gene>
<dbReference type="PRINTS" id="PR00868">
    <property type="entry name" value="DNAPOLI"/>
</dbReference>
<dbReference type="GO" id="GO:0003677">
    <property type="term" value="F:DNA binding"/>
    <property type="evidence" value="ECO:0007669"/>
    <property type="project" value="InterPro"/>
</dbReference>
<dbReference type="SUPFAM" id="SSF56672">
    <property type="entry name" value="DNA/RNA polymerases"/>
    <property type="match status" value="1"/>
</dbReference>
<dbReference type="GO" id="GO:0006302">
    <property type="term" value="P:double-strand break repair"/>
    <property type="evidence" value="ECO:0007669"/>
    <property type="project" value="TreeGrafter"/>
</dbReference>
<dbReference type="Pfam" id="PF00476">
    <property type="entry name" value="DNA_pol_A"/>
    <property type="match status" value="2"/>
</dbReference>
<dbReference type="GO" id="GO:0008408">
    <property type="term" value="F:3'-5' exonuclease activity"/>
    <property type="evidence" value="ECO:0007669"/>
    <property type="project" value="InterPro"/>
</dbReference>
<evidence type="ECO:0000256" key="1">
    <source>
        <dbReference type="ARBA" id="ARBA00022705"/>
    </source>
</evidence>
<reference evidence="3" key="1">
    <citation type="submission" date="2022-12" db="EMBL/GenBank/DDBJ databases">
        <authorList>
            <person name="Webb A."/>
        </authorList>
    </citation>
    <scope>NUCLEOTIDE SEQUENCE</scope>
    <source>
        <strain evidence="3">Hp1</strain>
    </source>
</reference>
<organism evidence="3 4">
    <name type="scientific">Hyaloperonospora brassicae</name>
    <name type="common">Brassica downy mildew</name>
    <name type="synonym">Peronospora brassicae</name>
    <dbReference type="NCBI Taxonomy" id="162125"/>
    <lineage>
        <taxon>Eukaryota</taxon>
        <taxon>Sar</taxon>
        <taxon>Stramenopiles</taxon>
        <taxon>Oomycota</taxon>
        <taxon>Peronosporomycetes</taxon>
        <taxon>Peronosporales</taxon>
        <taxon>Peronosporaceae</taxon>
        <taxon>Hyaloperonospora</taxon>
    </lineage>
</organism>
<dbReference type="SUPFAM" id="SSF53098">
    <property type="entry name" value="Ribonuclease H-like"/>
    <property type="match status" value="1"/>
</dbReference>
<evidence type="ECO:0000259" key="2">
    <source>
        <dbReference type="SMART" id="SM00482"/>
    </source>
</evidence>
<dbReference type="AlphaFoldDB" id="A0AAV0U0Q6"/>
<name>A0AAV0U0Q6_HYABA</name>
<dbReference type="EMBL" id="CANTFL010001032">
    <property type="protein sequence ID" value="CAI5730462.1"/>
    <property type="molecule type" value="Genomic_DNA"/>
</dbReference>
<dbReference type="PANTHER" id="PTHR10133:SF27">
    <property type="entry name" value="DNA POLYMERASE NU"/>
    <property type="match status" value="1"/>
</dbReference>
<dbReference type="Pfam" id="PF01612">
    <property type="entry name" value="DNA_pol_A_exo1"/>
    <property type="match status" value="1"/>
</dbReference>
<evidence type="ECO:0000313" key="3">
    <source>
        <dbReference type="EMBL" id="CAI5730462.1"/>
    </source>
</evidence>
<feature type="domain" description="DNA-directed DNA polymerase family A palm" evidence="2">
    <location>
        <begin position="524"/>
        <end position="758"/>
    </location>
</feature>
<dbReference type="InterPro" id="IPR036397">
    <property type="entry name" value="RNaseH_sf"/>
</dbReference>
<keyword evidence="4" id="KW-1185">Reference proteome</keyword>
<proteinExistence type="predicted"/>
<dbReference type="CDD" id="cd08640">
    <property type="entry name" value="DNA_pol_A_plastid_like"/>
    <property type="match status" value="1"/>
</dbReference>
<dbReference type="InterPro" id="IPR012337">
    <property type="entry name" value="RNaseH-like_sf"/>
</dbReference>
<dbReference type="InterPro" id="IPR002562">
    <property type="entry name" value="3'-5'_exonuclease_dom"/>
</dbReference>
<dbReference type="FunFam" id="3.30.420.10:FF:000138">
    <property type="entry name" value="DNA polymerase I"/>
    <property type="match status" value="1"/>
</dbReference>
<comment type="caution">
    <text evidence="3">The sequence shown here is derived from an EMBL/GenBank/DDBJ whole genome shotgun (WGS) entry which is preliminary data.</text>
</comment>
<dbReference type="Gene3D" id="1.10.150.20">
    <property type="entry name" value="5' to 3' exonuclease, C-terminal subdomain"/>
    <property type="match status" value="1"/>
</dbReference>
<dbReference type="Gene3D" id="1.20.1060.10">
    <property type="entry name" value="Taq DNA Polymerase, Chain T, domain 4"/>
    <property type="match status" value="1"/>
</dbReference>
<accession>A0AAV0U0Q6</accession>
<sequence>MQLRALLTSRRLSTTCAPRRRCRQQPLAFVTSDAIDRRLLRGLTAADDDARPVNLVQDHESARRVLAIIASLGPHHFHACDTEVAQIDVKAVGPVGNGRVTCLSLYSGPDVDYGNGPYVWVDNLDSADGTLQYFKAFLESKRYQKVWHNYSFDRHVLFNHGIDVHGLGGDTMHMARLWNTARFRHGGYSLEALTEDLLLQRKKPMKELFGIPKLKQDGTKGKERIMPTVEELQRFPEFRKRWIRYSVYDAESTWFLHRVLQDKLDQTFWFEEPATAEGEHGPQVGSMYDFYCQYIIPFGECLTDIERTGMHVDLDYLARVEKVALEDRAHLERLVLKWASRYCDESERMNIFSAAQKQQLLFAPYFDKKKKKLVLAAEREFEVENTEGHIEEGKQKAKKKRNITIRGLGIPPTHFTASGLPAASAEVLKELAGHPNADPPTFGRAYDHFEDKEEGAAACVALKALYDISSINTMLNNFILPLQQLADSNSRVHCSLNLNTDTGRLSSRKPNLQNQPAIAKDRYKIRDAFTAPPGKKLIVADYSQLELRLMAHITQCEAMIMAFKAGGDFHSRTAMGMYPYVAEAIEKGEALLEWDYSGGKEPPAPLLKDKFGNERQNAKVLNFSIAYGKTAFGLSKDFNVSRKEAAETLEKWYADRAEVRDWQKHAIHTARTYGYTRTLLGRYRRLPDAMLTDDSIASKKSRGHAERAAINTPIQGAAADVVMQAMLLVHQNSRLRELGWKMVSQIHDEIIVEGPEESVDEAMKIVVHLMENPFEKPLSVDLQVDAKVDDSWFKAK</sequence>
<dbReference type="Gene3D" id="3.30.70.370">
    <property type="match status" value="1"/>
</dbReference>
<evidence type="ECO:0000313" key="4">
    <source>
        <dbReference type="Proteomes" id="UP001162031"/>
    </source>
</evidence>